<evidence type="ECO:0000256" key="1">
    <source>
        <dbReference type="ARBA" id="ARBA00004123"/>
    </source>
</evidence>
<comment type="catalytic activity">
    <reaction evidence="8">
        <text>an adenosine in mRNA + S-adenosyl-L-methionine = an N(1)-methyladenosine in mRNA + S-adenosyl-L-homocysteine + H(+)</text>
        <dbReference type="Rhea" id="RHEA:55392"/>
        <dbReference type="Rhea" id="RHEA-COMP:12414"/>
        <dbReference type="Rhea" id="RHEA-COMP:12415"/>
        <dbReference type="ChEBI" id="CHEBI:15378"/>
        <dbReference type="ChEBI" id="CHEBI:57856"/>
        <dbReference type="ChEBI" id="CHEBI:59789"/>
        <dbReference type="ChEBI" id="CHEBI:74411"/>
        <dbReference type="ChEBI" id="CHEBI:74491"/>
    </reaction>
</comment>
<evidence type="ECO:0000256" key="5">
    <source>
        <dbReference type="ARBA" id="ARBA00022691"/>
    </source>
</evidence>
<feature type="domain" description="tRNA (adenine(58)-N(1))-methyltransferase catalytic subunit TRM61 C-terminal" evidence="10">
    <location>
        <begin position="55"/>
        <end position="158"/>
    </location>
</feature>
<accession>A0AAD1WGK7</accession>
<dbReference type="GO" id="GO:0160107">
    <property type="term" value="F:tRNA (adenine(58)-N1)-methyltransferase activity"/>
    <property type="evidence" value="ECO:0007669"/>
    <property type="project" value="UniProtKB-EC"/>
</dbReference>
<keyword evidence="3" id="KW-0489">Methyltransferase</keyword>
<evidence type="ECO:0000256" key="4">
    <source>
        <dbReference type="ARBA" id="ARBA00022679"/>
    </source>
</evidence>
<organism evidence="11 12">
    <name type="scientific">Pelobates cultripes</name>
    <name type="common">Western spadefoot toad</name>
    <dbReference type="NCBI Taxonomy" id="61616"/>
    <lineage>
        <taxon>Eukaryota</taxon>
        <taxon>Metazoa</taxon>
        <taxon>Chordata</taxon>
        <taxon>Craniata</taxon>
        <taxon>Vertebrata</taxon>
        <taxon>Euteleostomi</taxon>
        <taxon>Amphibia</taxon>
        <taxon>Batrachia</taxon>
        <taxon>Anura</taxon>
        <taxon>Pelobatoidea</taxon>
        <taxon>Pelobatidae</taxon>
        <taxon>Pelobates</taxon>
    </lineage>
</organism>
<keyword evidence="5" id="KW-0949">S-adenosyl-L-methionine</keyword>
<dbReference type="EC" id="2.1.1.220" evidence="2"/>
<dbReference type="InterPro" id="IPR029063">
    <property type="entry name" value="SAM-dependent_MTases_sf"/>
</dbReference>
<evidence type="ECO:0000256" key="9">
    <source>
        <dbReference type="SAM" id="MobiDB-lite"/>
    </source>
</evidence>
<dbReference type="InterPro" id="IPR049470">
    <property type="entry name" value="TRM61_C"/>
</dbReference>
<name>A0AAD1WGK7_PELCU</name>
<keyword evidence="4" id="KW-0808">Transferase</keyword>
<evidence type="ECO:0000256" key="8">
    <source>
        <dbReference type="ARBA" id="ARBA00048481"/>
    </source>
</evidence>
<dbReference type="Gene3D" id="3.40.50.150">
    <property type="entry name" value="Vaccinia Virus protein VP39"/>
    <property type="match status" value="1"/>
</dbReference>
<proteinExistence type="predicted"/>
<evidence type="ECO:0000256" key="7">
    <source>
        <dbReference type="ARBA" id="ARBA00023242"/>
    </source>
</evidence>
<dbReference type="PANTHER" id="PTHR12133">
    <property type="entry name" value="TRNA (ADENINE(58)-N(1))-METHYLTRANSFERASE"/>
    <property type="match status" value="1"/>
</dbReference>
<evidence type="ECO:0000259" key="10">
    <source>
        <dbReference type="Pfam" id="PF08704"/>
    </source>
</evidence>
<evidence type="ECO:0000313" key="11">
    <source>
        <dbReference type="EMBL" id="CAH2310420.1"/>
    </source>
</evidence>
<dbReference type="Pfam" id="PF08704">
    <property type="entry name" value="GCD14"/>
    <property type="match status" value="1"/>
</dbReference>
<dbReference type="GO" id="GO:0030488">
    <property type="term" value="P:tRNA methylation"/>
    <property type="evidence" value="ECO:0007669"/>
    <property type="project" value="InterPro"/>
</dbReference>
<comment type="subcellular location">
    <subcellularLocation>
        <location evidence="1">Nucleus</location>
    </subcellularLocation>
</comment>
<dbReference type="InterPro" id="IPR014816">
    <property type="entry name" value="tRNA_MeTrfase_Gcd14"/>
</dbReference>
<dbReference type="SUPFAM" id="SSF53335">
    <property type="entry name" value="S-adenosyl-L-methionine-dependent methyltransferases"/>
    <property type="match status" value="1"/>
</dbReference>
<dbReference type="AlphaFoldDB" id="A0AAD1WGK7"/>
<evidence type="ECO:0000256" key="2">
    <source>
        <dbReference type="ARBA" id="ARBA00012796"/>
    </source>
</evidence>
<keyword evidence="6" id="KW-0819">tRNA processing</keyword>
<feature type="compositionally biased region" description="Polar residues" evidence="9">
    <location>
        <begin position="121"/>
        <end position="133"/>
    </location>
</feature>
<dbReference type="GO" id="GO:0005634">
    <property type="term" value="C:nucleus"/>
    <property type="evidence" value="ECO:0007669"/>
    <property type="project" value="UniProtKB-SubCell"/>
</dbReference>
<gene>
    <name evidence="11" type="ORF">PECUL_23A017332</name>
</gene>
<evidence type="ECO:0000256" key="3">
    <source>
        <dbReference type="ARBA" id="ARBA00022603"/>
    </source>
</evidence>
<keyword evidence="7" id="KW-0539">Nucleus</keyword>
<protein>
    <recommendedName>
        <fullName evidence="2">tRNA (adenine(58)-N(1))-methyltransferase</fullName>
        <ecNumber evidence="2">2.1.1.220</ecNumber>
    </recommendedName>
</protein>
<evidence type="ECO:0000256" key="6">
    <source>
        <dbReference type="ARBA" id="ARBA00022694"/>
    </source>
</evidence>
<dbReference type="PROSITE" id="PS51620">
    <property type="entry name" value="SAM_TRM61"/>
    <property type="match status" value="1"/>
</dbReference>
<sequence length="161" mass="17488">MRNSASSSVQSFPSSADKGFILCWNLNDFEFPTHLIVGLKVLLGSSLVNTGSRAVGGRICSFSPCIEQVQRTCRSLEEHGFTDINTLEILLRVHDVRTISMQIPDLGKPSGDRASPASEGNEGSKQMSASQHPCETFKTGVPPRETVGHTGYLTFATKNLF</sequence>
<feature type="region of interest" description="Disordered" evidence="9">
    <location>
        <begin position="102"/>
        <end position="143"/>
    </location>
</feature>
<evidence type="ECO:0000313" key="12">
    <source>
        <dbReference type="Proteomes" id="UP001295444"/>
    </source>
</evidence>
<dbReference type="Proteomes" id="UP001295444">
    <property type="component" value="Chromosome 08"/>
</dbReference>
<dbReference type="PANTHER" id="PTHR12133:SF2">
    <property type="entry name" value="TRNA (ADENINE(58)-N(1))-METHYLTRANSFERASE CATALYTIC SUBUNIT TRMT61A"/>
    <property type="match status" value="1"/>
</dbReference>
<dbReference type="GO" id="GO:0031515">
    <property type="term" value="C:tRNA (m1A) methyltransferase complex"/>
    <property type="evidence" value="ECO:0007669"/>
    <property type="project" value="InterPro"/>
</dbReference>
<reference evidence="11" key="1">
    <citation type="submission" date="2022-03" db="EMBL/GenBank/DDBJ databases">
        <authorList>
            <person name="Alioto T."/>
            <person name="Alioto T."/>
            <person name="Gomez Garrido J."/>
        </authorList>
    </citation>
    <scope>NUCLEOTIDE SEQUENCE</scope>
</reference>
<dbReference type="EMBL" id="OW240919">
    <property type="protein sequence ID" value="CAH2310420.1"/>
    <property type="molecule type" value="Genomic_DNA"/>
</dbReference>
<keyword evidence="12" id="KW-1185">Reference proteome</keyword>